<accession>A0A1H4JX24</accession>
<dbReference type="Pfam" id="PF14018">
    <property type="entry name" value="DUF4234"/>
    <property type="match status" value="1"/>
</dbReference>
<organism evidence="3 4">
    <name type="scientific">Pseudomonas saponiphila</name>
    <dbReference type="NCBI Taxonomy" id="556534"/>
    <lineage>
        <taxon>Bacteria</taxon>
        <taxon>Pseudomonadati</taxon>
        <taxon>Pseudomonadota</taxon>
        <taxon>Gammaproteobacteria</taxon>
        <taxon>Pseudomonadales</taxon>
        <taxon>Pseudomonadaceae</taxon>
        <taxon>Pseudomonas</taxon>
    </lineage>
</organism>
<feature type="transmembrane region" description="Helical" evidence="1">
    <location>
        <begin position="102"/>
        <end position="120"/>
    </location>
</feature>
<gene>
    <name evidence="3" type="ORF">SAMN05216178_0839</name>
</gene>
<keyword evidence="1" id="KW-0472">Membrane</keyword>
<keyword evidence="1" id="KW-1133">Transmembrane helix</keyword>
<dbReference type="Proteomes" id="UP000198982">
    <property type="component" value="Unassembled WGS sequence"/>
</dbReference>
<keyword evidence="4" id="KW-1185">Reference proteome</keyword>
<dbReference type="EMBL" id="FNTJ01000001">
    <property type="protein sequence ID" value="SEB50723.1"/>
    <property type="molecule type" value="Genomic_DNA"/>
</dbReference>
<evidence type="ECO:0000256" key="1">
    <source>
        <dbReference type="SAM" id="Phobius"/>
    </source>
</evidence>
<proteinExistence type="predicted"/>
<reference evidence="4" key="1">
    <citation type="submission" date="2016-10" db="EMBL/GenBank/DDBJ databases">
        <authorList>
            <person name="Varghese N."/>
            <person name="Submissions S."/>
        </authorList>
    </citation>
    <scope>NUCLEOTIDE SEQUENCE [LARGE SCALE GENOMIC DNA]</scope>
    <source>
        <strain evidence="4">DSM 9751</strain>
    </source>
</reference>
<feature type="transmembrane region" description="Helical" evidence="1">
    <location>
        <begin position="64"/>
        <end position="81"/>
    </location>
</feature>
<feature type="transmembrane region" description="Helical" evidence="1">
    <location>
        <begin position="33"/>
        <end position="50"/>
    </location>
</feature>
<evidence type="ECO:0000313" key="3">
    <source>
        <dbReference type="EMBL" id="SEB50723.1"/>
    </source>
</evidence>
<name>A0A1H4JX24_9PSED</name>
<feature type="transmembrane region" description="Helical" evidence="1">
    <location>
        <begin position="168"/>
        <end position="190"/>
    </location>
</feature>
<evidence type="ECO:0000313" key="4">
    <source>
        <dbReference type="Proteomes" id="UP000198982"/>
    </source>
</evidence>
<keyword evidence="1" id="KW-0812">Transmembrane</keyword>
<sequence>MSDNLYAPPQADLVAPSAHTAPQPFYVVSKAKFLTLYILTFGIYQLYWAYKNWHQFKHACGKELWPVARALFSIFFIHALYREADAILKRDGHSQDWRHDELATLFVGGVILNAVLDGLARQHMGYPFIDIASLALLPVLAWVTWLGQRGLNAAAGDPEGRSNARFTPLNFVLCALGAVVLVLACIGVMLPPE</sequence>
<feature type="transmembrane region" description="Helical" evidence="1">
    <location>
        <begin position="126"/>
        <end position="147"/>
    </location>
</feature>
<evidence type="ECO:0000259" key="2">
    <source>
        <dbReference type="Pfam" id="PF14018"/>
    </source>
</evidence>
<feature type="domain" description="DUF4234" evidence="2">
    <location>
        <begin position="31"/>
        <end position="73"/>
    </location>
</feature>
<dbReference type="InterPro" id="IPR025328">
    <property type="entry name" value="DUF4234"/>
</dbReference>
<protein>
    <recommendedName>
        <fullName evidence="2">DUF4234 domain-containing protein</fullName>
    </recommendedName>
</protein>
<dbReference type="AlphaFoldDB" id="A0A1H4JX24"/>
<dbReference type="RefSeq" id="WP_092310225.1">
    <property type="nucleotide sequence ID" value="NZ_FNTJ01000001.1"/>
</dbReference>